<protein>
    <submittedName>
        <fullName evidence="7">Iron-containing alcohol dehydrogenase</fullName>
    </submittedName>
</protein>
<feature type="domain" description="Fe-containing alcohol dehydrogenase-like C-terminal" evidence="6">
    <location>
        <begin position="193"/>
        <end position="389"/>
    </location>
</feature>
<feature type="domain" description="Alcohol dehydrogenase iron-type/glycerol dehydrogenase GldA" evidence="5">
    <location>
        <begin position="10"/>
        <end position="182"/>
    </location>
</feature>
<dbReference type="AlphaFoldDB" id="A0A419EQ21"/>
<dbReference type="PANTHER" id="PTHR11496">
    <property type="entry name" value="ALCOHOL DEHYDROGENASE"/>
    <property type="match status" value="1"/>
</dbReference>
<evidence type="ECO:0000313" key="8">
    <source>
        <dbReference type="Proteomes" id="UP000285961"/>
    </source>
</evidence>
<keyword evidence="4" id="KW-0520">NAD</keyword>
<dbReference type="Gene3D" id="3.40.50.1970">
    <property type="match status" value="1"/>
</dbReference>
<dbReference type="InterPro" id="IPR056798">
    <property type="entry name" value="ADH_Fe_C"/>
</dbReference>
<dbReference type="InterPro" id="IPR018211">
    <property type="entry name" value="ADH_Fe_CS"/>
</dbReference>
<dbReference type="GO" id="GO:0046872">
    <property type="term" value="F:metal ion binding"/>
    <property type="evidence" value="ECO:0007669"/>
    <property type="project" value="InterPro"/>
</dbReference>
<dbReference type="Gene3D" id="1.20.1090.10">
    <property type="entry name" value="Dehydroquinate synthase-like - alpha domain"/>
    <property type="match status" value="1"/>
</dbReference>
<dbReference type="Proteomes" id="UP000285961">
    <property type="component" value="Unassembled WGS sequence"/>
</dbReference>
<evidence type="ECO:0000259" key="6">
    <source>
        <dbReference type="Pfam" id="PF25137"/>
    </source>
</evidence>
<keyword evidence="3" id="KW-0560">Oxidoreductase</keyword>
<evidence type="ECO:0000256" key="2">
    <source>
        <dbReference type="ARBA" id="ARBA00007358"/>
    </source>
</evidence>
<comment type="caution">
    <text evidence="7">The sequence shown here is derived from an EMBL/GenBank/DDBJ whole genome shotgun (WGS) entry which is preliminary data.</text>
</comment>
<dbReference type="PANTHER" id="PTHR11496:SF102">
    <property type="entry name" value="ALCOHOL DEHYDROGENASE 4"/>
    <property type="match status" value="1"/>
</dbReference>
<dbReference type="PROSITE" id="PS00913">
    <property type="entry name" value="ADH_IRON_1"/>
    <property type="match status" value="1"/>
</dbReference>
<dbReference type="InterPro" id="IPR039697">
    <property type="entry name" value="Alcohol_dehydrogenase_Fe"/>
</dbReference>
<dbReference type="Pfam" id="PF00465">
    <property type="entry name" value="Fe-ADH"/>
    <property type="match status" value="1"/>
</dbReference>
<proteinExistence type="inferred from homology"/>
<dbReference type="CDD" id="cd08183">
    <property type="entry name" value="Fe-ADH-like"/>
    <property type="match status" value="1"/>
</dbReference>
<evidence type="ECO:0000256" key="4">
    <source>
        <dbReference type="ARBA" id="ARBA00023027"/>
    </source>
</evidence>
<accession>A0A419EQ21</accession>
<dbReference type="GO" id="GO:0004022">
    <property type="term" value="F:alcohol dehydrogenase (NAD+) activity"/>
    <property type="evidence" value="ECO:0007669"/>
    <property type="project" value="TreeGrafter"/>
</dbReference>
<dbReference type="FunFam" id="3.40.50.1970:FF:000003">
    <property type="entry name" value="Alcohol dehydrogenase, iron-containing"/>
    <property type="match status" value="1"/>
</dbReference>
<evidence type="ECO:0000259" key="5">
    <source>
        <dbReference type="Pfam" id="PF00465"/>
    </source>
</evidence>
<name>A0A419EQ21_9BACT</name>
<sequence length="393" mass="41407">MVQSFTFAKPPRIVFGAGKFSEVPKLVRKFGEMVLIVTGGSSFQASTEWESLIKALDTDGVNHYHLSVEREPSPELVDKAVTEFRDAHINVVLACGGGSVMDAGKAISAMLPKKESVLNYLEGIGTGAPHDGSKIPFIAVPTTAGTGSEATKNAVLSKPGRGGFKKSLRHDKFVPDVAVLDPLLTVSCPPHVTAASGLDAFTQLLESYVSKNASPMTDALALSGLECAARCLLPACTNGAKDVSVRAGMTYAALISGITLANAGLGVVHGLASPIGALFDAPHGVVCGTLVGTATSATIKKLLSQHGARHPSLRKYARVGFIIHGRQEGDTAEGCELLLRKVSEWVEILKIPRLGAYGIHEEDLNDIAAQPDNKSNPAALDRNEVLEVLLMRL</sequence>
<dbReference type="SUPFAM" id="SSF56796">
    <property type="entry name" value="Dehydroquinate synthase-like"/>
    <property type="match status" value="1"/>
</dbReference>
<evidence type="ECO:0000256" key="3">
    <source>
        <dbReference type="ARBA" id="ARBA00023002"/>
    </source>
</evidence>
<comment type="similarity">
    <text evidence="2">Belongs to the iron-containing alcohol dehydrogenase family.</text>
</comment>
<organism evidence="7 8">
    <name type="scientific">Candidatus Abyssobacteria bacterium SURF_17</name>
    <dbReference type="NCBI Taxonomy" id="2093361"/>
    <lineage>
        <taxon>Bacteria</taxon>
        <taxon>Pseudomonadati</taxon>
        <taxon>Candidatus Hydrogenedentota</taxon>
        <taxon>Candidatus Abyssobacteria</taxon>
    </lineage>
</organism>
<reference evidence="7 8" key="1">
    <citation type="journal article" date="2017" name="ISME J.">
        <title>Energy and carbon metabolisms in a deep terrestrial subsurface fluid microbial community.</title>
        <authorList>
            <person name="Momper L."/>
            <person name="Jungbluth S.P."/>
            <person name="Lee M.D."/>
            <person name="Amend J.P."/>
        </authorList>
    </citation>
    <scope>NUCLEOTIDE SEQUENCE [LARGE SCALE GENOMIC DNA]</scope>
    <source>
        <strain evidence="7">SURF_17</strain>
    </source>
</reference>
<dbReference type="EMBL" id="QZKI01000131">
    <property type="protein sequence ID" value="RJP65028.1"/>
    <property type="molecule type" value="Genomic_DNA"/>
</dbReference>
<dbReference type="Pfam" id="PF25137">
    <property type="entry name" value="ADH_Fe_C"/>
    <property type="match status" value="1"/>
</dbReference>
<dbReference type="InterPro" id="IPR001670">
    <property type="entry name" value="ADH_Fe/GldA"/>
</dbReference>
<evidence type="ECO:0000313" key="7">
    <source>
        <dbReference type="EMBL" id="RJP65028.1"/>
    </source>
</evidence>
<comment type="cofactor">
    <cofactor evidence="1">
        <name>Fe cation</name>
        <dbReference type="ChEBI" id="CHEBI:24875"/>
    </cofactor>
</comment>
<gene>
    <name evidence="7" type="ORF">C4532_18395</name>
</gene>
<evidence type="ECO:0000256" key="1">
    <source>
        <dbReference type="ARBA" id="ARBA00001962"/>
    </source>
</evidence>